<evidence type="ECO:0000256" key="1">
    <source>
        <dbReference type="ARBA" id="ARBA00015683"/>
    </source>
</evidence>
<organism evidence="6 7">
    <name type="scientific">Ridgeia piscesae</name>
    <name type="common">Tubeworm</name>
    <dbReference type="NCBI Taxonomy" id="27915"/>
    <lineage>
        <taxon>Eukaryota</taxon>
        <taxon>Metazoa</taxon>
        <taxon>Spiralia</taxon>
        <taxon>Lophotrochozoa</taxon>
        <taxon>Annelida</taxon>
        <taxon>Polychaeta</taxon>
        <taxon>Sedentaria</taxon>
        <taxon>Canalipalpata</taxon>
        <taxon>Sabellida</taxon>
        <taxon>Siboglinidae</taxon>
        <taxon>Ridgeia</taxon>
    </lineage>
</organism>
<accession>A0AAD9NMI8</accession>
<dbReference type="PANTHER" id="PTHR14897">
    <property type="entry name" value="WD REPEAT AND COILED-COIL-CONTAINING PROTEIN"/>
    <property type="match status" value="1"/>
</dbReference>
<protein>
    <recommendedName>
        <fullName evidence="1">WD repeat and coiled-coil-containing protein</fullName>
    </recommendedName>
</protein>
<dbReference type="EMBL" id="JAODUO010000708">
    <property type="protein sequence ID" value="KAK2175777.1"/>
    <property type="molecule type" value="Genomic_DNA"/>
</dbReference>
<gene>
    <name evidence="6" type="ORF">NP493_708g00025</name>
</gene>
<name>A0AAD9NMI8_RIDPI</name>
<evidence type="ECO:0000313" key="7">
    <source>
        <dbReference type="Proteomes" id="UP001209878"/>
    </source>
</evidence>
<sequence>MRDSFVHLFMVAFDMHPAIHPKHGLAWTDGQCVFLAPVTITHDQVNNESSLKLGQFQDVRSLHWSSDTSDGFCYLCVRHQSTVSLWKVEGQSPHLGCRQVRKINASPIEQGCLWNPTTDILCLLLRDQCSFYFRHSQNKGSYVLPPIESGRICCGCWSEDGLKLIVGVGSIVLVYQWSNIDRSISEYDIVAWKIPGVDGAISCMVAASDQRVLCTTELPLERLCCSSQDLFEVPDGDSDLTVSREQVKGGDAVIRVNGKQQSHGSSLIHLHRKELVTHDSSQLVVFETTERMTQPHKLASVNLTGMLTPHQLYYNSITNTVLVGSNSQPRLQAFRLCETTPAKLCDVTLAASERPLGVCGVVSQTREFVSGVLLMVGQVATNNTNNNAFVPTSLITEYRVRLCYMALTADDSSSSQTNQTGVEEHLMTLHQSHNGGVQSACDVTPHQHDTNIHHTRGEIETKTSPAPSLDSLILPGGTVINTVVKCSGVVLADGDDSDSEKELQLDTVSFADQPPQFRSDVSGPRVVEPKTLTSIDHPLSDSDFSSGASALSDGEELPGQMAALEEQMRVQTDRITALQVRIEEIQRLLEDSCCIPEVYSPVKQPDVVHLVLQGAGGEGVGGEGAGLEEAKKTFLLDCGRLQLEQVKLAFQLATVELIVGKQQLSTVLFYGV</sequence>
<dbReference type="InterPro" id="IPR028041">
    <property type="entry name" value="WDCP"/>
</dbReference>
<evidence type="ECO:0000256" key="5">
    <source>
        <dbReference type="SAM" id="MobiDB-lite"/>
    </source>
</evidence>
<evidence type="ECO:0000256" key="2">
    <source>
        <dbReference type="ARBA" id="ARBA00022574"/>
    </source>
</evidence>
<evidence type="ECO:0000256" key="4">
    <source>
        <dbReference type="ARBA" id="ARBA00023054"/>
    </source>
</evidence>
<keyword evidence="2" id="KW-0853">WD repeat</keyword>
<dbReference type="Proteomes" id="UP001209878">
    <property type="component" value="Unassembled WGS sequence"/>
</dbReference>
<keyword evidence="7" id="KW-1185">Reference proteome</keyword>
<evidence type="ECO:0000256" key="3">
    <source>
        <dbReference type="ARBA" id="ARBA00022737"/>
    </source>
</evidence>
<proteinExistence type="predicted"/>
<reference evidence="6" key="1">
    <citation type="journal article" date="2023" name="Mol. Biol. Evol.">
        <title>Third-Generation Sequencing Reveals the Adaptive Role of the Epigenome in Three Deep-Sea Polychaetes.</title>
        <authorList>
            <person name="Perez M."/>
            <person name="Aroh O."/>
            <person name="Sun Y."/>
            <person name="Lan Y."/>
            <person name="Juniper S.K."/>
            <person name="Young C.R."/>
            <person name="Angers B."/>
            <person name="Qian P.Y."/>
        </authorList>
    </citation>
    <scope>NUCLEOTIDE SEQUENCE</scope>
    <source>
        <strain evidence="6">R07B-5</strain>
    </source>
</reference>
<keyword evidence="4" id="KW-0175">Coiled coil</keyword>
<dbReference type="Pfam" id="PF15390">
    <property type="entry name" value="WDCP"/>
    <property type="match status" value="2"/>
</dbReference>
<comment type="caution">
    <text evidence="6">The sequence shown here is derived from an EMBL/GenBank/DDBJ whole genome shotgun (WGS) entry which is preliminary data.</text>
</comment>
<feature type="region of interest" description="Disordered" evidence="5">
    <location>
        <begin position="532"/>
        <end position="554"/>
    </location>
</feature>
<dbReference type="AlphaFoldDB" id="A0AAD9NMI8"/>
<dbReference type="PANTHER" id="PTHR14897:SF5">
    <property type="entry name" value="WD REPEAT AND COILED-COIL-CONTAINING PROTEIN"/>
    <property type="match status" value="1"/>
</dbReference>
<dbReference type="GO" id="GO:0019900">
    <property type="term" value="F:kinase binding"/>
    <property type="evidence" value="ECO:0007669"/>
    <property type="project" value="TreeGrafter"/>
</dbReference>
<keyword evidence="3" id="KW-0677">Repeat</keyword>
<evidence type="ECO:0000313" key="6">
    <source>
        <dbReference type="EMBL" id="KAK2175777.1"/>
    </source>
</evidence>
<dbReference type="SUPFAM" id="SSF117289">
    <property type="entry name" value="Nucleoporin domain"/>
    <property type="match status" value="1"/>
</dbReference>